<keyword evidence="1" id="KW-0732">Signal</keyword>
<protein>
    <recommendedName>
        <fullName evidence="2">RlpA-like protein double-psi beta-barrel domain-containing protein</fullName>
    </recommendedName>
</protein>
<name>A0AAD7V4F6_9FUNG</name>
<dbReference type="EMBL" id="JARTCD010000020">
    <property type="protein sequence ID" value="KAJ8659124.1"/>
    <property type="molecule type" value="Genomic_DNA"/>
</dbReference>
<dbReference type="GeneID" id="83212576"/>
<proteinExistence type="predicted"/>
<dbReference type="AlphaFoldDB" id="A0AAD7V4F6"/>
<dbReference type="Gene3D" id="2.40.40.10">
    <property type="entry name" value="RlpA-like domain"/>
    <property type="match status" value="1"/>
</dbReference>
<keyword evidence="4" id="KW-1185">Reference proteome</keyword>
<dbReference type="InterPro" id="IPR036908">
    <property type="entry name" value="RlpA-like_sf"/>
</dbReference>
<dbReference type="RefSeq" id="XP_058344037.1">
    <property type="nucleotide sequence ID" value="XM_058485210.1"/>
</dbReference>
<reference evidence="3 4" key="1">
    <citation type="submission" date="2023-03" db="EMBL/GenBank/DDBJ databases">
        <title>Genome sequence of Lichtheimia ornata CBS 291.66.</title>
        <authorList>
            <person name="Mohabir J.T."/>
            <person name="Shea T.P."/>
            <person name="Kurbessoian T."/>
            <person name="Berby B."/>
            <person name="Fontaine J."/>
            <person name="Livny J."/>
            <person name="Gnirke A."/>
            <person name="Stajich J.E."/>
            <person name="Cuomo C.A."/>
        </authorList>
    </citation>
    <scope>NUCLEOTIDE SEQUENCE [LARGE SCALE GENOMIC DNA]</scope>
    <source>
        <strain evidence="3">CBS 291.66</strain>
    </source>
</reference>
<dbReference type="PANTHER" id="PTHR31836">
    <property type="match status" value="1"/>
</dbReference>
<evidence type="ECO:0000259" key="2">
    <source>
        <dbReference type="Pfam" id="PF03330"/>
    </source>
</evidence>
<dbReference type="PANTHER" id="PTHR31836:SF28">
    <property type="entry name" value="SRCR DOMAIN-CONTAINING PROTEIN-RELATED"/>
    <property type="match status" value="1"/>
</dbReference>
<dbReference type="InterPro" id="IPR051477">
    <property type="entry name" value="Expansin_CellWall"/>
</dbReference>
<evidence type="ECO:0000313" key="4">
    <source>
        <dbReference type="Proteomes" id="UP001234581"/>
    </source>
</evidence>
<dbReference type="CDD" id="cd22191">
    <property type="entry name" value="DPBB_RlpA_EXP_N-like"/>
    <property type="match status" value="1"/>
</dbReference>
<feature type="domain" description="RlpA-like protein double-psi beta-barrel" evidence="2">
    <location>
        <begin position="18"/>
        <end position="100"/>
    </location>
</feature>
<evidence type="ECO:0000313" key="3">
    <source>
        <dbReference type="EMBL" id="KAJ8659124.1"/>
    </source>
</evidence>
<dbReference type="Proteomes" id="UP001234581">
    <property type="component" value="Unassembled WGS sequence"/>
</dbReference>
<organism evidence="3 4">
    <name type="scientific">Lichtheimia ornata</name>
    <dbReference type="NCBI Taxonomy" id="688661"/>
    <lineage>
        <taxon>Eukaryota</taxon>
        <taxon>Fungi</taxon>
        <taxon>Fungi incertae sedis</taxon>
        <taxon>Mucoromycota</taxon>
        <taxon>Mucoromycotina</taxon>
        <taxon>Mucoromycetes</taxon>
        <taxon>Mucorales</taxon>
        <taxon>Lichtheimiaceae</taxon>
        <taxon>Lichtheimia</taxon>
    </lineage>
</organism>
<dbReference type="Pfam" id="PF03330">
    <property type="entry name" value="DPBB_1"/>
    <property type="match status" value="1"/>
</dbReference>
<evidence type="ECO:0000256" key="1">
    <source>
        <dbReference type="ARBA" id="ARBA00022729"/>
    </source>
</evidence>
<gene>
    <name evidence="3" type="ORF">O0I10_005163</name>
</gene>
<dbReference type="InterPro" id="IPR009009">
    <property type="entry name" value="RlpA-like_DPBB"/>
</dbReference>
<comment type="caution">
    <text evidence="3">The sequence shown here is derived from an EMBL/GenBank/DDBJ whole genome shotgun (WGS) entry which is preliminary data.</text>
</comment>
<dbReference type="SUPFAM" id="SSF50685">
    <property type="entry name" value="Barwin-like endoglucanases"/>
    <property type="match status" value="1"/>
</dbReference>
<accession>A0AAD7V4F6</accession>
<sequence length="109" mass="11266">MVTIMVANALPIQKRESGALTFYTPGLGSCGKTSSESDMVAAMSSSVMSSGDKCGKKVSITYKGKDVTVTALDTCPSCGSGDIDLSPSAFSKLADLDQGRLQGASWSWS</sequence>